<dbReference type="Proteomes" id="UP001232584">
    <property type="component" value="Unassembled WGS sequence"/>
</dbReference>
<reference evidence="4 5" key="1">
    <citation type="submission" date="2023-07" db="EMBL/GenBank/DDBJ databases">
        <title>Genomic Encyclopedia of Type Strains, Phase IV (KMG-IV): sequencing the most valuable type-strain genomes for metagenomic binning, comparative biology and taxonomic classification.</title>
        <authorList>
            <person name="Goeker M."/>
        </authorList>
    </citation>
    <scope>NUCLEOTIDE SEQUENCE [LARGE SCALE GENOMIC DNA]</scope>
    <source>
        <strain evidence="4 5">DSM 15049</strain>
    </source>
</reference>
<name>A0ABU0N2W5_9FIRM</name>
<dbReference type="Gene3D" id="2.40.240.10">
    <property type="entry name" value="Ribosomal Protein L25, Chain P"/>
    <property type="match status" value="1"/>
</dbReference>
<organism evidence="4 5">
    <name type="scientific">Paraclostridium ghonii</name>
    <dbReference type="NCBI Taxonomy" id="29358"/>
    <lineage>
        <taxon>Bacteria</taxon>
        <taxon>Bacillati</taxon>
        <taxon>Bacillota</taxon>
        <taxon>Clostridia</taxon>
        <taxon>Peptostreptococcales</taxon>
        <taxon>Peptostreptococcaceae</taxon>
        <taxon>Paraclostridium</taxon>
    </lineage>
</organism>
<accession>A0ABU0N2W5</accession>
<dbReference type="EMBL" id="JAUSWG010000011">
    <property type="protein sequence ID" value="MDQ0557480.1"/>
    <property type="molecule type" value="Genomic_DNA"/>
</dbReference>
<proteinExistence type="predicted"/>
<dbReference type="CDD" id="cd00495">
    <property type="entry name" value="Ribosomal_L25_TL5_CTC"/>
    <property type="match status" value="1"/>
</dbReference>
<gene>
    <name evidence="4" type="ORF">QOZ92_002609</name>
</gene>
<keyword evidence="1 4" id="KW-0689">Ribosomal protein</keyword>
<dbReference type="GO" id="GO:0005840">
    <property type="term" value="C:ribosome"/>
    <property type="evidence" value="ECO:0007669"/>
    <property type="project" value="UniProtKB-KW"/>
</dbReference>
<evidence type="ECO:0000313" key="4">
    <source>
        <dbReference type="EMBL" id="MDQ0557480.1"/>
    </source>
</evidence>
<dbReference type="Pfam" id="PF01386">
    <property type="entry name" value="Ribosomal_L25p"/>
    <property type="match status" value="1"/>
</dbReference>
<dbReference type="InterPro" id="IPR011035">
    <property type="entry name" value="Ribosomal_bL25/Gln-tRNA_synth"/>
</dbReference>
<evidence type="ECO:0000256" key="1">
    <source>
        <dbReference type="ARBA" id="ARBA00022980"/>
    </source>
</evidence>
<evidence type="ECO:0000259" key="3">
    <source>
        <dbReference type="Pfam" id="PF01386"/>
    </source>
</evidence>
<keyword evidence="5" id="KW-1185">Reference proteome</keyword>
<keyword evidence="2" id="KW-0687">Ribonucleoprotein</keyword>
<comment type="caution">
    <text evidence="4">The sequence shown here is derived from an EMBL/GenBank/DDBJ whole genome shotgun (WGS) entry which is preliminary data.</text>
</comment>
<evidence type="ECO:0000313" key="5">
    <source>
        <dbReference type="Proteomes" id="UP001232584"/>
    </source>
</evidence>
<dbReference type="InterPro" id="IPR029751">
    <property type="entry name" value="Ribosomal_L25_dom"/>
</dbReference>
<dbReference type="InterPro" id="IPR020056">
    <property type="entry name" value="Rbsml_bL25/Gln-tRNA_synth_N"/>
</dbReference>
<protein>
    <submittedName>
        <fullName evidence="4">Large subunit ribosomal protein L25</fullName>
    </submittedName>
</protein>
<feature type="domain" description="Large ribosomal subunit protein bL25 L25" evidence="3">
    <location>
        <begin position="2"/>
        <end position="87"/>
    </location>
</feature>
<sequence length="91" mass="10480">MLEVFKRNLNQNNKNLRKSGYILGLIYGPNLDQDIPIQIPKTPFLRFAETNNNNLNVDLLLDGEVKKCIITEIQSQPAFEGYTHINFKCID</sequence>
<dbReference type="RefSeq" id="WP_307508556.1">
    <property type="nucleotide sequence ID" value="NZ_BAAACE010000009.1"/>
</dbReference>
<dbReference type="SUPFAM" id="SSF50715">
    <property type="entry name" value="Ribosomal protein L25-like"/>
    <property type="match status" value="1"/>
</dbReference>
<evidence type="ECO:0000256" key="2">
    <source>
        <dbReference type="ARBA" id="ARBA00023274"/>
    </source>
</evidence>